<dbReference type="Proteomes" id="UP000587760">
    <property type="component" value="Unassembled WGS sequence"/>
</dbReference>
<dbReference type="InterPro" id="IPR036895">
    <property type="entry name" value="Uracil-DNA_glycosylase-like_sf"/>
</dbReference>
<proteinExistence type="predicted"/>
<name>A0A841REN1_9SPIO</name>
<protein>
    <submittedName>
        <fullName evidence="2">Uracil-DNA glycosylase</fullName>
    </submittedName>
</protein>
<reference evidence="2 3" key="1">
    <citation type="submission" date="2020-08" db="EMBL/GenBank/DDBJ databases">
        <title>Genomic Encyclopedia of Type Strains, Phase IV (KMG-IV): sequencing the most valuable type-strain genomes for metagenomic binning, comparative biology and taxonomic classification.</title>
        <authorList>
            <person name="Goeker M."/>
        </authorList>
    </citation>
    <scope>NUCLEOTIDE SEQUENCE [LARGE SCALE GENOMIC DNA]</scope>
    <source>
        <strain evidence="2 3">DSM 2461</strain>
    </source>
</reference>
<dbReference type="InterPro" id="IPR005122">
    <property type="entry name" value="Uracil-DNA_glycosylase-like"/>
</dbReference>
<accession>A0A841REN1</accession>
<dbReference type="Pfam" id="PF03167">
    <property type="entry name" value="UDG"/>
    <property type="match status" value="1"/>
</dbReference>
<evidence type="ECO:0000259" key="1">
    <source>
        <dbReference type="Pfam" id="PF03167"/>
    </source>
</evidence>
<dbReference type="EMBL" id="JACHGJ010000004">
    <property type="protein sequence ID" value="MBB6480802.1"/>
    <property type="molecule type" value="Genomic_DNA"/>
</dbReference>
<dbReference type="RefSeq" id="WP_184747062.1">
    <property type="nucleotide sequence ID" value="NZ_JACHGJ010000004.1"/>
</dbReference>
<dbReference type="SUPFAM" id="SSF52141">
    <property type="entry name" value="Uracil-DNA glycosylase-like"/>
    <property type="match status" value="1"/>
</dbReference>
<sequence length="207" mass="23339">MNQRQIFTEYWKILDDFEDYMNGGFSVEKGEIPHFKLQLKVDLPKDPGECRACSLHEHNELRAPYPSGEKKKLLIVNRSLPRALAEEGRHFTADENLFLSKWLEAIDLELERDCAVIARVSCPVKDPAKPGSEALGACLPYFERTLKAVEPIAVLQLGLDEEGSLAGRTGDIPLFRTYHPSDVLINGKLKRPVWESLKQLKGALVGR</sequence>
<comment type="caution">
    <text evidence="2">The sequence shown here is derived from an EMBL/GenBank/DDBJ whole genome shotgun (WGS) entry which is preliminary data.</text>
</comment>
<keyword evidence="3" id="KW-1185">Reference proteome</keyword>
<dbReference type="Gene3D" id="3.40.470.10">
    <property type="entry name" value="Uracil-DNA glycosylase-like domain"/>
    <property type="match status" value="1"/>
</dbReference>
<gene>
    <name evidence="2" type="ORF">HNR50_002475</name>
</gene>
<feature type="domain" description="Uracil-DNA glycosylase-like" evidence="1">
    <location>
        <begin position="82"/>
        <end position="197"/>
    </location>
</feature>
<evidence type="ECO:0000313" key="2">
    <source>
        <dbReference type="EMBL" id="MBB6480802.1"/>
    </source>
</evidence>
<dbReference type="AlphaFoldDB" id="A0A841REN1"/>
<evidence type="ECO:0000313" key="3">
    <source>
        <dbReference type="Proteomes" id="UP000587760"/>
    </source>
</evidence>
<organism evidence="2 3">
    <name type="scientific">Spirochaeta isovalerica</name>
    <dbReference type="NCBI Taxonomy" id="150"/>
    <lineage>
        <taxon>Bacteria</taxon>
        <taxon>Pseudomonadati</taxon>
        <taxon>Spirochaetota</taxon>
        <taxon>Spirochaetia</taxon>
        <taxon>Spirochaetales</taxon>
        <taxon>Spirochaetaceae</taxon>
        <taxon>Spirochaeta</taxon>
    </lineage>
</organism>